<dbReference type="InterPro" id="IPR036457">
    <property type="entry name" value="PPM-type-like_dom_sf"/>
</dbReference>
<dbReference type="GO" id="GO:1904289">
    <property type="term" value="P:regulation of mitotic DNA damage checkpoint"/>
    <property type="evidence" value="ECO:0007669"/>
    <property type="project" value="UniProtKB-ARBA"/>
</dbReference>
<evidence type="ECO:0000313" key="13">
    <source>
        <dbReference type="Proteomes" id="UP000242525"/>
    </source>
</evidence>
<evidence type="ECO:0000256" key="5">
    <source>
        <dbReference type="ARBA" id="ARBA00022723"/>
    </source>
</evidence>
<dbReference type="InterPro" id="IPR001932">
    <property type="entry name" value="PPM-type_phosphatase-like_dom"/>
</dbReference>
<dbReference type="Proteomes" id="UP000242525">
    <property type="component" value="Unassembled WGS sequence"/>
</dbReference>
<accession>A0A0J9X907</accession>
<dbReference type="PANTHER" id="PTHR13832:SF565">
    <property type="entry name" value="AT28366P-RELATED"/>
    <property type="match status" value="1"/>
</dbReference>
<proteinExistence type="inferred from homology"/>
<sequence>MGQVLTKPVTEKSSESDLDARLIYAVSSMQGWRTTMEDKHSAVLSMDTIPTDLEPDELINRNYLSFFGVYDGHGGSQSAEYCEANLPRVLKEQHEYQQGNYSQAMIDSYLSLDDELYVIYDPTAHHGCTAVTALISDDTVYVANAGDSRAILSVNGSAKPLSFDHKPTHHGEYHRIINGGGFVERGRVNGKLALSRAIGDFEFKDQARVTSKPPQLFSVTANPEILTRRLTPDDEFLVLACDGIWDCATSQRVVGFIRRSIAEGQELDFICENFMNYCLADVNNMLGIGTDNMTIMIIGFLNGRTKKEWYELIRTRVLSGDGPAATVEEVKPKFVEKEDTLIDENDRLNLVDEVKAQPTPISLQQLLGIDASIKNENGIMVIHNKLGATLTQLDNPANETSPTSAMDGKNE</sequence>
<evidence type="ECO:0000259" key="11">
    <source>
        <dbReference type="PROSITE" id="PS51746"/>
    </source>
</evidence>
<feature type="domain" description="PPM-type phosphatase" evidence="11">
    <location>
        <begin position="23"/>
        <end position="300"/>
    </location>
</feature>
<dbReference type="STRING" id="1173061.A0A0J9X907"/>
<evidence type="ECO:0000256" key="10">
    <source>
        <dbReference type="RuleBase" id="RU003465"/>
    </source>
</evidence>
<dbReference type="PROSITE" id="PS51746">
    <property type="entry name" value="PPM_2"/>
    <property type="match status" value="1"/>
</dbReference>
<evidence type="ECO:0000256" key="8">
    <source>
        <dbReference type="ARBA" id="ARBA00023211"/>
    </source>
</evidence>
<dbReference type="InterPro" id="IPR000222">
    <property type="entry name" value="PP2C_BS"/>
</dbReference>
<keyword evidence="13" id="KW-1185">Reference proteome</keyword>
<dbReference type="InterPro" id="IPR015655">
    <property type="entry name" value="PP2C"/>
</dbReference>
<evidence type="ECO:0000256" key="1">
    <source>
        <dbReference type="ARBA" id="ARBA00001936"/>
    </source>
</evidence>
<dbReference type="FunFam" id="3.60.40.10:FF:000016">
    <property type="entry name" value="Protein phosphatase 2C"/>
    <property type="match status" value="1"/>
</dbReference>
<dbReference type="SUPFAM" id="SSF81606">
    <property type="entry name" value="PP2C-like"/>
    <property type="match status" value="1"/>
</dbReference>
<dbReference type="PROSITE" id="PS01032">
    <property type="entry name" value="PPM_1"/>
    <property type="match status" value="1"/>
</dbReference>
<evidence type="ECO:0000256" key="3">
    <source>
        <dbReference type="ARBA" id="ARBA00006702"/>
    </source>
</evidence>
<reference evidence="12" key="1">
    <citation type="submission" date="2014-03" db="EMBL/GenBank/DDBJ databases">
        <authorList>
            <person name="Casaregola S."/>
        </authorList>
    </citation>
    <scope>NUCLEOTIDE SEQUENCE [LARGE SCALE GENOMIC DNA]</scope>
    <source>
        <strain evidence="12">CLIB 918</strain>
    </source>
</reference>
<comment type="caution">
    <text evidence="12">The sequence shown here is derived from an EMBL/GenBank/DDBJ whole genome shotgun (WGS) entry which is preliminary data.</text>
</comment>
<evidence type="ECO:0000256" key="9">
    <source>
        <dbReference type="ARBA" id="ARBA00048832"/>
    </source>
</evidence>
<evidence type="ECO:0000256" key="4">
    <source>
        <dbReference type="ARBA" id="ARBA00013081"/>
    </source>
</evidence>
<dbReference type="PANTHER" id="PTHR13832">
    <property type="entry name" value="PROTEIN PHOSPHATASE 2C"/>
    <property type="match status" value="1"/>
</dbReference>
<evidence type="ECO:0000256" key="2">
    <source>
        <dbReference type="ARBA" id="ARBA00001946"/>
    </source>
</evidence>
<keyword evidence="5" id="KW-0479">Metal-binding</keyword>
<dbReference type="OrthoDB" id="10264738at2759"/>
<keyword evidence="7 10" id="KW-0904">Protein phosphatase</keyword>
<keyword evidence="6 10" id="KW-0378">Hydrolase</keyword>
<dbReference type="GO" id="GO:1903753">
    <property type="term" value="P:negative regulation of p38MAPK cascade"/>
    <property type="evidence" value="ECO:0007669"/>
    <property type="project" value="UniProtKB-ARBA"/>
</dbReference>
<comment type="cofactor">
    <cofactor evidence="1">
        <name>Mn(2+)</name>
        <dbReference type="ChEBI" id="CHEBI:29035"/>
    </cofactor>
</comment>
<name>A0A0J9X907_GEOCN</name>
<comment type="cofactor">
    <cofactor evidence="2">
        <name>Mg(2+)</name>
        <dbReference type="ChEBI" id="CHEBI:18420"/>
    </cofactor>
</comment>
<dbReference type="SMART" id="SM00332">
    <property type="entry name" value="PP2Cc"/>
    <property type="match status" value="1"/>
</dbReference>
<gene>
    <name evidence="12" type="ORF">BN980_GECA05s05158g</name>
</gene>
<evidence type="ECO:0000256" key="6">
    <source>
        <dbReference type="ARBA" id="ARBA00022801"/>
    </source>
</evidence>
<dbReference type="GO" id="GO:0046872">
    <property type="term" value="F:metal ion binding"/>
    <property type="evidence" value="ECO:0007669"/>
    <property type="project" value="UniProtKB-KW"/>
</dbReference>
<comment type="similarity">
    <text evidence="3 10">Belongs to the PP2C family.</text>
</comment>
<dbReference type="GO" id="GO:0004722">
    <property type="term" value="F:protein serine/threonine phosphatase activity"/>
    <property type="evidence" value="ECO:0007669"/>
    <property type="project" value="UniProtKB-EC"/>
</dbReference>
<dbReference type="Gene3D" id="3.60.40.10">
    <property type="entry name" value="PPM-type phosphatase domain"/>
    <property type="match status" value="1"/>
</dbReference>
<dbReference type="CDD" id="cd00143">
    <property type="entry name" value="PP2Cc"/>
    <property type="match status" value="1"/>
</dbReference>
<protein>
    <recommendedName>
        <fullName evidence="4">protein-serine/threonine phosphatase</fullName>
        <ecNumber evidence="4">3.1.3.16</ecNumber>
    </recommendedName>
</protein>
<dbReference type="EC" id="3.1.3.16" evidence="4"/>
<dbReference type="Pfam" id="PF00481">
    <property type="entry name" value="PP2C"/>
    <property type="match status" value="1"/>
</dbReference>
<comment type="catalytic activity">
    <reaction evidence="9">
        <text>O-phospho-L-threonyl-[protein] + H2O = L-threonyl-[protein] + phosphate</text>
        <dbReference type="Rhea" id="RHEA:47004"/>
        <dbReference type="Rhea" id="RHEA-COMP:11060"/>
        <dbReference type="Rhea" id="RHEA-COMP:11605"/>
        <dbReference type="ChEBI" id="CHEBI:15377"/>
        <dbReference type="ChEBI" id="CHEBI:30013"/>
        <dbReference type="ChEBI" id="CHEBI:43474"/>
        <dbReference type="ChEBI" id="CHEBI:61977"/>
        <dbReference type="EC" id="3.1.3.16"/>
    </reaction>
    <physiologicalReaction direction="left-to-right" evidence="9">
        <dbReference type="Rhea" id="RHEA:47005"/>
    </physiologicalReaction>
</comment>
<organism evidence="12 13">
    <name type="scientific">Geotrichum candidum</name>
    <name type="common">Oospora lactis</name>
    <name type="synonym">Dipodascus geotrichum</name>
    <dbReference type="NCBI Taxonomy" id="1173061"/>
    <lineage>
        <taxon>Eukaryota</taxon>
        <taxon>Fungi</taxon>
        <taxon>Dikarya</taxon>
        <taxon>Ascomycota</taxon>
        <taxon>Saccharomycotina</taxon>
        <taxon>Dipodascomycetes</taxon>
        <taxon>Dipodascales</taxon>
        <taxon>Dipodascaceae</taxon>
        <taxon>Geotrichum</taxon>
    </lineage>
</organism>
<dbReference type="EMBL" id="CCBN010000005">
    <property type="protein sequence ID" value="CDO53662.1"/>
    <property type="molecule type" value="Genomic_DNA"/>
</dbReference>
<evidence type="ECO:0000256" key="7">
    <source>
        <dbReference type="ARBA" id="ARBA00022912"/>
    </source>
</evidence>
<dbReference type="AlphaFoldDB" id="A0A0J9X907"/>
<evidence type="ECO:0000313" key="12">
    <source>
        <dbReference type="EMBL" id="CDO53662.1"/>
    </source>
</evidence>
<keyword evidence="8" id="KW-0464">Manganese</keyword>